<dbReference type="PANTHER" id="PTHR11138">
    <property type="entry name" value="METHIONYL-TRNA FORMYLTRANSFERASE"/>
    <property type="match status" value="1"/>
</dbReference>
<dbReference type="SUPFAM" id="SSF53328">
    <property type="entry name" value="Formyltransferase"/>
    <property type="match status" value="1"/>
</dbReference>
<comment type="function">
    <text evidence="5">Attaches a formyl group to the free amino group of methionyl-tRNA(fMet). The formyl group appears to play a dual role in the initiator identity of N-formylmethionyl-tRNA by promoting its recognition by IF2 and preventing the misappropriation of this tRNA by the elongation apparatus.</text>
</comment>
<evidence type="ECO:0000259" key="7">
    <source>
        <dbReference type="Pfam" id="PF02911"/>
    </source>
</evidence>
<dbReference type="EC" id="2.1.2.9" evidence="2 5"/>
<evidence type="ECO:0000256" key="5">
    <source>
        <dbReference type="HAMAP-Rule" id="MF_00182"/>
    </source>
</evidence>
<feature type="domain" description="Formyl transferase C-terminal" evidence="7">
    <location>
        <begin position="196"/>
        <end position="301"/>
    </location>
</feature>
<dbReference type="InterPro" id="IPR005794">
    <property type="entry name" value="Fmt"/>
</dbReference>
<dbReference type="Pfam" id="PF00551">
    <property type="entry name" value="Formyl_trans_N"/>
    <property type="match status" value="1"/>
</dbReference>
<comment type="similarity">
    <text evidence="1 5">Belongs to the Fmt family.</text>
</comment>
<dbReference type="CDD" id="cd08646">
    <property type="entry name" value="FMT_core_Met-tRNA-FMT_N"/>
    <property type="match status" value="1"/>
</dbReference>
<protein>
    <recommendedName>
        <fullName evidence="2 5">Methionyl-tRNA formyltransferase</fullName>
        <ecNumber evidence="2 5">2.1.2.9</ecNumber>
    </recommendedName>
</protein>
<evidence type="ECO:0000313" key="9">
    <source>
        <dbReference type="Proteomes" id="UP000267654"/>
    </source>
</evidence>
<dbReference type="EMBL" id="QMQB01000037">
    <property type="protein sequence ID" value="RLE14449.1"/>
    <property type="molecule type" value="Genomic_DNA"/>
</dbReference>
<accession>A0A662DK10</accession>
<gene>
    <name evidence="5" type="primary">fmt</name>
    <name evidence="8" type="ORF">DRI96_01435</name>
</gene>
<sequence length="313" mass="35036">MGTPEFACFSLEELMRREKVAAVVTQPDKPGGRGKKIKPPPVKLIAYQNNIPIYQPEDLKNPVFLEKIFSLHPDLIVVVAFGKLLPPELVNAARIYSINLHPSLLPKYKGPSPIVWALINGERETGVTIQKIGRKIDSGEIILQKKMLIDPEDTAGTLTEKLSHLGAEALIEAINLIKDGKAKLKPQKGEESYAPKITKEAGRIKWEKTSREIHNLVRGLNPYPGAFTTFYWKEKLIPIKIWKTDLYEKYERLSTASPGEVVDIIKNKGFIVKTGKGVLLIREVQLPGKSKINAYEFVKGYHIKKGLKVGGEK</sequence>
<dbReference type="GO" id="GO:0004479">
    <property type="term" value="F:methionyl-tRNA formyltransferase activity"/>
    <property type="evidence" value="ECO:0007669"/>
    <property type="project" value="UniProtKB-UniRule"/>
</dbReference>
<dbReference type="Proteomes" id="UP000267654">
    <property type="component" value="Unassembled WGS sequence"/>
</dbReference>
<evidence type="ECO:0000256" key="1">
    <source>
        <dbReference type="ARBA" id="ARBA00010699"/>
    </source>
</evidence>
<keyword evidence="4 5" id="KW-0648">Protein biosynthesis</keyword>
<dbReference type="InterPro" id="IPR044135">
    <property type="entry name" value="Met-tRNA-FMT_C"/>
</dbReference>
<feature type="domain" description="Formyl transferase N-terminal" evidence="6">
    <location>
        <begin position="19"/>
        <end position="174"/>
    </location>
</feature>
<keyword evidence="3 5" id="KW-0808">Transferase</keyword>
<dbReference type="GO" id="GO:0005829">
    <property type="term" value="C:cytosol"/>
    <property type="evidence" value="ECO:0007669"/>
    <property type="project" value="TreeGrafter"/>
</dbReference>
<dbReference type="SUPFAM" id="SSF50486">
    <property type="entry name" value="FMT C-terminal domain-like"/>
    <property type="match status" value="1"/>
</dbReference>
<evidence type="ECO:0000256" key="4">
    <source>
        <dbReference type="ARBA" id="ARBA00022917"/>
    </source>
</evidence>
<comment type="caution">
    <text evidence="8">The sequence shown here is derived from an EMBL/GenBank/DDBJ whole genome shotgun (WGS) entry which is preliminary data.</text>
</comment>
<evidence type="ECO:0000256" key="2">
    <source>
        <dbReference type="ARBA" id="ARBA00012261"/>
    </source>
</evidence>
<dbReference type="InterPro" id="IPR011034">
    <property type="entry name" value="Formyl_transferase-like_C_sf"/>
</dbReference>
<comment type="catalytic activity">
    <reaction evidence="5">
        <text>L-methionyl-tRNA(fMet) + (6R)-10-formyltetrahydrofolate = N-formyl-L-methionyl-tRNA(fMet) + (6S)-5,6,7,8-tetrahydrofolate + H(+)</text>
        <dbReference type="Rhea" id="RHEA:24380"/>
        <dbReference type="Rhea" id="RHEA-COMP:9952"/>
        <dbReference type="Rhea" id="RHEA-COMP:9953"/>
        <dbReference type="ChEBI" id="CHEBI:15378"/>
        <dbReference type="ChEBI" id="CHEBI:57453"/>
        <dbReference type="ChEBI" id="CHEBI:78530"/>
        <dbReference type="ChEBI" id="CHEBI:78844"/>
        <dbReference type="ChEBI" id="CHEBI:195366"/>
        <dbReference type="EC" id="2.1.2.9"/>
    </reaction>
</comment>
<organism evidence="8 9">
    <name type="scientific">Aerophobetes bacterium</name>
    <dbReference type="NCBI Taxonomy" id="2030807"/>
    <lineage>
        <taxon>Bacteria</taxon>
        <taxon>Candidatus Aerophobota</taxon>
    </lineage>
</organism>
<dbReference type="NCBIfam" id="TIGR00460">
    <property type="entry name" value="fmt"/>
    <property type="match status" value="1"/>
</dbReference>
<evidence type="ECO:0000259" key="6">
    <source>
        <dbReference type="Pfam" id="PF00551"/>
    </source>
</evidence>
<evidence type="ECO:0000256" key="3">
    <source>
        <dbReference type="ARBA" id="ARBA00022679"/>
    </source>
</evidence>
<dbReference type="Pfam" id="PF02911">
    <property type="entry name" value="Formyl_trans_C"/>
    <property type="match status" value="1"/>
</dbReference>
<dbReference type="CDD" id="cd08704">
    <property type="entry name" value="Met_tRNA_FMT_C"/>
    <property type="match status" value="1"/>
</dbReference>
<dbReference type="Gene3D" id="3.40.50.12230">
    <property type="match status" value="1"/>
</dbReference>
<proteinExistence type="inferred from homology"/>
<reference evidence="8 9" key="1">
    <citation type="submission" date="2018-06" db="EMBL/GenBank/DDBJ databases">
        <title>Extensive metabolic versatility and redundancy in microbially diverse, dynamic hydrothermal sediments.</title>
        <authorList>
            <person name="Dombrowski N."/>
            <person name="Teske A."/>
            <person name="Baker B.J."/>
        </authorList>
    </citation>
    <scope>NUCLEOTIDE SEQUENCE [LARGE SCALE GENOMIC DNA]</scope>
    <source>
        <strain evidence="8">B19_G9</strain>
    </source>
</reference>
<dbReference type="PANTHER" id="PTHR11138:SF5">
    <property type="entry name" value="METHIONYL-TRNA FORMYLTRANSFERASE, MITOCHONDRIAL"/>
    <property type="match status" value="1"/>
</dbReference>
<dbReference type="InterPro" id="IPR036477">
    <property type="entry name" value="Formyl_transf_N_sf"/>
</dbReference>
<dbReference type="InterPro" id="IPR041711">
    <property type="entry name" value="Met-tRNA-FMT_N"/>
</dbReference>
<feature type="binding site" evidence="5">
    <location>
        <begin position="103"/>
        <end position="106"/>
    </location>
    <ligand>
        <name>(6S)-5,6,7,8-tetrahydrofolate</name>
        <dbReference type="ChEBI" id="CHEBI:57453"/>
    </ligand>
</feature>
<dbReference type="HAMAP" id="MF_00182">
    <property type="entry name" value="Formyl_trans"/>
    <property type="match status" value="1"/>
</dbReference>
<dbReference type="InterPro" id="IPR002376">
    <property type="entry name" value="Formyl_transf_N"/>
</dbReference>
<evidence type="ECO:0000313" key="8">
    <source>
        <dbReference type="EMBL" id="RLE14449.1"/>
    </source>
</evidence>
<dbReference type="AlphaFoldDB" id="A0A662DK10"/>
<name>A0A662DK10_UNCAE</name>
<dbReference type="InterPro" id="IPR005793">
    <property type="entry name" value="Formyl_trans_C"/>
</dbReference>